<dbReference type="AlphaFoldDB" id="A0A9P4IFW0"/>
<keyword evidence="7" id="KW-0503">Monooxygenase</keyword>
<gene>
    <name evidence="10" type="ORF">NA57DRAFT_39719</name>
</gene>
<dbReference type="GO" id="GO:0020037">
    <property type="term" value="F:heme binding"/>
    <property type="evidence" value="ECO:0007669"/>
    <property type="project" value="InterPro"/>
</dbReference>
<dbReference type="InterPro" id="IPR050121">
    <property type="entry name" value="Cytochrome_P450_monoxygenase"/>
</dbReference>
<evidence type="ECO:0000256" key="7">
    <source>
        <dbReference type="ARBA" id="ARBA00023033"/>
    </source>
</evidence>
<dbReference type="InterPro" id="IPR036396">
    <property type="entry name" value="Cyt_P450_sf"/>
</dbReference>
<proteinExistence type="inferred from homology"/>
<organism evidence="10 11">
    <name type="scientific">Rhizodiscina lignyota</name>
    <dbReference type="NCBI Taxonomy" id="1504668"/>
    <lineage>
        <taxon>Eukaryota</taxon>
        <taxon>Fungi</taxon>
        <taxon>Dikarya</taxon>
        <taxon>Ascomycota</taxon>
        <taxon>Pezizomycotina</taxon>
        <taxon>Dothideomycetes</taxon>
        <taxon>Pleosporomycetidae</taxon>
        <taxon>Aulographales</taxon>
        <taxon>Rhizodiscinaceae</taxon>
        <taxon>Rhizodiscina</taxon>
    </lineage>
</organism>
<evidence type="ECO:0000256" key="2">
    <source>
        <dbReference type="ARBA" id="ARBA00010617"/>
    </source>
</evidence>
<keyword evidence="6 8" id="KW-0408">Iron</keyword>
<keyword evidence="9" id="KW-0472">Membrane</keyword>
<keyword evidence="9" id="KW-0812">Transmembrane</keyword>
<dbReference type="PANTHER" id="PTHR24305:SF77">
    <property type="entry name" value="CYTOCHROME P450 MONOOXYGENASE"/>
    <property type="match status" value="1"/>
</dbReference>
<keyword evidence="4 8" id="KW-0479">Metal-binding</keyword>
<dbReference type="InterPro" id="IPR002401">
    <property type="entry name" value="Cyt_P450_E_grp-I"/>
</dbReference>
<dbReference type="Gene3D" id="1.10.630.10">
    <property type="entry name" value="Cytochrome P450"/>
    <property type="match status" value="1"/>
</dbReference>
<keyword evidence="11" id="KW-1185">Reference proteome</keyword>
<dbReference type="SUPFAM" id="SSF48264">
    <property type="entry name" value="Cytochrome P450"/>
    <property type="match status" value="1"/>
</dbReference>
<dbReference type="PRINTS" id="PR00463">
    <property type="entry name" value="EP450I"/>
</dbReference>
<dbReference type="GO" id="GO:0005506">
    <property type="term" value="F:iron ion binding"/>
    <property type="evidence" value="ECO:0007669"/>
    <property type="project" value="InterPro"/>
</dbReference>
<evidence type="ECO:0000256" key="9">
    <source>
        <dbReference type="SAM" id="Phobius"/>
    </source>
</evidence>
<keyword evidence="9" id="KW-1133">Transmembrane helix</keyword>
<dbReference type="GO" id="GO:0016705">
    <property type="term" value="F:oxidoreductase activity, acting on paired donors, with incorporation or reduction of molecular oxygen"/>
    <property type="evidence" value="ECO:0007669"/>
    <property type="project" value="InterPro"/>
</dbReference>
<sequence>MASTIAFLASSWPQLLFTLFIIYVISAIAAWWRLREFKGPWLGKFSYLWMASAELSNEMNNYYMAASKKYGKLTRVGPNDLVSSDAEIVRHINGVRSGYTKSNYYDVMKIDPYVHNTFSETSPEVHTTNRAYMANGYSGKENPHLEDELDEVLKLFVGMIEEKYISTKDVLKVTDFSDLTSWYTLDSLTRIAYGRSFGWMKEGKDLFDYMKLTLEILPIMVFSGAVPIAGSLYLLLGRIAGPSPKDKKGIGRLLGLARDVVEERFQGDIGENQDMLDSWIRHGFTDRRRIAAEILFQIVAGGDTVSGALRATFLHVLSSARVMRKLTAEIDEAVKAGRVSDPISNEQTLKLPYLQAVMKEGLRIHPPSSGLLFKKVPKGGDVLDGRYVPEGTRVGHSMWAIQRDTKVYGPDTDVYRPERWTDADAETYANMEKQVDLVFGYGRWGCMGKPVAFMTLQKTLFELFRRYDFELLNPSRPYVEFCHIIFVHTNMKIRITRRSDSD</sequence>
<evidence type="ECO:0000313" key="10">
    <source>
        <dbReference type="EMBL" id="KAF2098887.1"/>
    </source>
</evidence>
<feature type="binding site" description="axial binding residue" evidence="8">
    <location>
        <position position="446"/>
    </location>
    <ligand>
        <name>heme</name>
        <dbReference type="ChEBI" id="CHEBI:30413"/>
    </ligand>
    <ligandPart>
        <name>Fe</name>
        <dbReference type="ChEBI" id="CHEBI:18248"/>
    </ligandPart>
</feature>
<reference evidence="10" key="1">
    <citation type="journal article" date="2020" name="Stud. Mycol.">
        <title>101 Dothideomycetes genomes: a test case for predicting lifestyles and emergence of pathogens.</title>
        <authorList>
            <person name="Haridas S."/>
            <person name="Albert R."/>
            <person name="Binder M."/>
            <person name="Bloem J."/>
            <person name="Labutti K."/>
            <person name="Salamov A."/>
            <person name="Andreopoulos B."/>
            <person name="Baker S."/>
            <person name="Barry K."/>
            <person name="Bills G."/>
            <person name="Bluhm B."/>
            <person name="Cannon C."/>
            <person name="Castanera R."/>
            <person name="Culley D."/>
            <person name="Daum C."/>
            <person name="Ezra D."/>
            <person name="Gonzalez J."/>
            <person name="Henrissat B."/>
            <person name="Kuo A."/>
            <person name="Liang C."/>
            <person name="Lipzen A."/>
            <person name="Lutzoni F."/>
            <person name="Magnuson J."/>
            <person name="Mondo S."/>
            <person name="Nolan M."/>
            <person name="Ohm R."/>
            <person name="Pangilinan J."/>
            <person name="Park H.-J."/>
            <person name="Ramirez L."/>
            <person name="Alfaro M."/>
            <person name="Sun H."/>
            <person name="Tritt A."/>
            <person name="Yoshinaga Y."/>
            <person name="Zwiers L.-H."/>
            <person name="Turgeon B."/>
            <person name="Goodwin S."/>
            <person name="Spatafora J."/>
            <person name="Crous P."/>
            <person name="Grigoriev I."/>
        </authorList>
    </citation>
    <scope>NUCLEOTIDE SEQUENCE</scope>
    <source>
        <strain evidence="10">CBS 133067</strain>
    </source>
</reference>
<protein>
    <submittedName>
        <fullName evidence="10">Cytochrome P450</fullName>
    </submittedName>
</protein>
<comment type="similarity">
    <text evidence="2">Belongs to the cytochrome P450 family.</text>
</comment>
<evidence type="ECO:0000256" key="8">
    <source>
        <dbReference type="PIRSR" id="PIRSR602401-1"/>
    </source>
</evidence>
<dbReference type="Pfam" id="PF00067">
    <property type="entry name" value="p450"/>
    <property type="match status" value="1"/>
</dbReference>
<dbReference type="EMBL" id="ML978126">
    <property type="protein sequence ID" value="KAF2098887.1"/>
    <property type="molecule type" value="Genomic_DNA"/>
</dbReference>
<dbReference type="PRINTS" id="PR00385">
    <property type="entry name" value="P450"/>
</dbReference>
<dbReference type="InterPro" id="IPR001128">
    <property type="entry name" value="Cyt_P450"/>
</dbReference>
<dbReference type="Proteomes" id="UP000799772">
    <property type="component" value="Unassembled WGS sequence"/>
</dbReference>
<dbReference type="OrthoDB" id="3934656at2759"/>
<dbReference type="PANTHER" id="PTHR24305">
    <property type="entry name" value="CYTOCHROME P450"/>
    <property type="match status" value="1"/>
</dbReference>
<feature type="transmembrane region" description="Helical" evidence="9">
    <location>
        <begin position="216"/>
        <end position="236"/>
    </location>
</feature>
<keyword evidence="3 8" id="KW-0349">Heme</keyword>
<dbReference type="CDD" id="cd11060">
    <property type="entry name" value="CYP57A1-like"/>
    <property type="match status" value="1"/>
</dbReference>
<comment type="caution">
    <text evidence="10">The sequence shown here is derived from an EMBL/GenBank/DDBJ whole genome shotgun (WGS) entry which is preliminary data.</text>
</comment>
<comment type="cofactor">
    <cofactor evidence="1 8">
        <name>heme</name>
        <dbReference type="ChEBI" id="CHEBI:30413"/>
    </cofactor>
</comment>
<evidence type="ECO:0000256" key="3">
    <source>
        <dbReference type="ARBA" id="ARBA00022617"/>
    </source>
</evidence>
<dbReference type="GO" id="GO:0004497">
    <property type="term" value="F:monooxygenase activity"/>
    <property type="evidence" value="ECO:0007669"/>
    <property type="project" value="UniProtKB-KW"/>
</dbReference>
<evidence type="ECO:0000256" key="5">
    <source>
        <dbReference type="ARBA" id="ARBA00023002"/>
    </source>
</evidence>
<keyword evidence="5" id="KW-0560">Oxidoreductase</keyword>
<evidence type="ECO:0000256" key="1">
    <source>
        <dbReference type="ARBA" id="ARBA00001971"/>
    </source>
</evidence>
<name>A0A9P4IFW0_9PEZI</name>
<evidence type="ECO:0000256" key="4">
    <source>
        <dbReference type="ARBA" id="ARBA00022723"/>
    </source>
</evidence>
<accession>A0A9P4IFW0</accession>
<evidence type="ECO:0000256" key="6">
    <source>
        <dbReference type="ARBA" id="ARBA00023004"/>
    </source>
</evidence>
<feature type="transmembrane region" description="Helical" evidence="9">
    <location>
        <begin position="12"/>
        <end position="34"/>
    </location>
</feature>
<evidence type="ECO:0000313" key="11">
    <source>
        <dbReference type="Proteomes" id="UP000799772"/>
    </source>
</evidence>